<dbReference type="SUPFAM" id="SSF102114">
    <property type="entry name" value="Radical SAM enzymes"/>
    <property type="match status" value="1"/>
</dbReference>
<keyword evidence="2 6" id="KW-0949">S-adenosyl-L-methionine</keyword>
<dbReference type="GO" id="GO:0003824">
    <property type="term" value="F:catalytic activity"/>
    <property type="evidence" value="ECO:0007669"/>
    <property type="project" value="InterPro"/>
</dbReference>
<dbReference type="InterPro" id="IPR007197">
    <property type="entry name" value="rSAM"/>
</dbReference>
<dbReference type="AlphaFoldDB" id="D4N789"/>
<reference evidence="8" key="1">
    <citation type="journal article" date="2010" name="Environ. Microbiol.">
        <title>Homologues of nitrite reductases in ammonia-oxidizing archaea: diversity and genomic context.</title>
        <authorList>
            <person name="Bartossek R."/>
            <person name="Nicol G.W."/>
            <person name="Lanzen A."/>
            <person name="Klenk H.P."/>
            <person name="Schleper C."/>
        </authorList>
    </citation>
    <scope>NUCLEOTIDE SEQUENCE</scope>
</reference>
<dbReference type="EMBL" id="GU059108">
    <property type="protein sequence ID" value="ACY24575.1"/>
    <property type="molecule type" value="Genomic_DNA"/>
</dbReference>
<dbReference type="PANTHER" id="PTHR30352:SF5">
    <property type="entry name" value="PYRUVATE FORMATE-LYASE 1-ACTIVATING ENZYME"/>
    <property type="match status" value="1"/>
</dbReference>
<evidence type="ECO:0000313" key="8">
    <source>
        <dbReference type="EMBL" id="ACY24575.1"/>
    </source>
</evidence>
<name>D4N789_9CREN</name>
<dbReference type="CDD" id="cd01335">
    <property type="entry name" value="Radical_SAM"/>
    <property type="match status" value="1"/>
</dbReference>
<comment type="cofactor">
    <cofactor evidence="6">
        <name>[4Fe-4S] cluster</name>
        <dbReference type="ChEBI" id="CHEBI:49883"/>
    </cofactor>
    <text evidence="6">Binds 1 [4Fe-4S] cluster. The cluster is coordinated with 3 cysteines and an exchangeable S-adenosyl-L-methionine.</text>
</comment>
<feature type="binding site" evidence="6">
    <location>
        <position position="93"/>
    </location>
    <ligand>
        <name>[4Fe-4S] cluster</name>
        <dbReference type="ChEBI" id="CHEBI:49883"/>
        <note>4Fe-4S-S-AdoMet</note>
    </ligand>
</feature>
<evidence type="ECO:0000256" key="6">
    <source>
        <dbReference type="PIRSR" id="PIRSR004869-50"/>
    </source>
</evidence>
<dbReference type="NCBIfam" id="TIGR04337">
    <property type="entry name" value="AmmeMemoSam_rS"/>
    <property type="match status" value="1"/>
</dbReference>
<keyword evidence="4 6" id="KW-0408">Iron</keyword>
<feature type="binding site" evidence="6">
    <location>
        <position position="89"/>
    </location>
    <ligand>
        <name>[4Fe-4S] cluster</name>
        <dbReference type="ChEBI" id="CHEBI:49883"/>
        <note>4Fe-4S-S-AdoMet</note>
    </ligand>
</feature>
<evidence type="ECO:0000259" key="7">
    <source>
        <dbReference type="PROSITE" id="PS51918"/>
    </source>
</evidence>
<dbReference type="InterPro" id="IPR034457">
    <property type="entry name" value="Organic_radical-activating"/>
</dbReference>
<keyword evidence="1" id="KW-0004">4Fe-4S</keyword>
<feature type="binding site" evidence="6">
    <location>
        <position position="96"/>
    </location>
    <ligand>
        <name>[4Fe-4S] cluster</name>
        <dbReference type="ChEBI" id="CHEBI:49883"/>
        <note>4Fe-4S-S-AdoMet</note>
    </ligand>
</feature>
<dbReference type="InterPro" id="IPR027596">
    <property type="entry name" value="AmmeMemoSam_rS"/>
</dbReference>
<dbReference type="PROSITE" id="PS51918">
    <property type="entry name" value="RADICAL_SAM"/>
    <property type="match status" value="1"/>
</dbReference>
<keyword evidence="3 6" id="KW-0479">Metal-binding</keyword>
<dbReference type="SFLD" id="SFLDG01101">
    <property type="entry name" value="Uncharacterised_Radical_SAM_Su"/>
    <property type="match status" value="1"/>
</dbReference>
<keyword evidence="5 6" id="KW-0411">Iron-sulfur</keyword>
<evidence type="ECO:0000256" key="1">
    <source>
        <dbReference type="ARBA" id="ARBA00022485"/>
    </source>
</evidence>
<feature type="domain" description="Radical SAM core" evidence="7">
    <location>
        <begin position="74"/>
        <end position="289"/>
    </location>
</feature>
<dbReference type="Gene3D" id="3.20.20.70">
    <property type="entry name" value="Aldolase class I"/>
    <property type="match status" value="1"/>
</dbReference>
<dbReference type="InterPro" id="IPR016431">
    <property type="entry name" value="Pyrv-formate_lyase-activ_prd"/>
</dbReference>
<dbReference type="SFLD" id="SFLDS00029">
    <property type="entry name" value="Radical_SAM"/>
    <property type="match status" value="1"/>
</dbReference>
<evidence type="ECO:0000256" key="5">
    <source>
        <dbReference type="ARBA" id="ARBA00023014"/>
    </source>
</evidence>
<evidence type="ECO:0000256" key="3">
    <source>
        <dbReference type="ARBA" id="ARBA00022723"/>
    </source>
</evidence>
<dbReference type="Pfam" id="PF04055">
    <property type="entry name" value="Radical_SAM"/>
    <property type="match status" value="1"/>
</dbReference>
<proteinExistence type="predicted"/>
<dbReference type="PANTHER" id="PTHR30352">
    <property type="entry name" value="PYRUVATE FORMATE-LYASE-ACTIVATING ENZYME"/>
    <property type="match status" value="1"/>
</dbReference>
<dbReference type="GO" id="GO:0051539">
    <property type="term" value="F:4 iron, 4 sulfur cluster binding"/>
    <property type="evidence" value="ECO:0007669"/>
    <property type="project" value="UniProtKB-KW"/>
</dbReference>
<dbReference type="PIRSF" id="PIRSF004869">
    <property type="entry name" value="PflX_prd"/>
    <property type="match status" value="1"/>
</dbReference>
<dbReference type="InterPro" id="IPR058240">
    <property type="entry name" value="rSAM_sf"/>
</dbReference>
<evidence type="ECO:0000256" key="4">
    <source>
        <dbReference type="ARBA" id="ARBA00023004"/>
    </source>
</evidence>
<dbReference type="GO" id="GO:0046872">
    <property type="term" value="F:metal ion binding"/>
    <property type="evidence" value="ECO:0007669"/>
    <property type="project" value="UniProtKB-KW"/>
</dbReference>
<sequence length="357" mass="40640">MASVEIFGKEAELCCNLPNGRIRCTACARKCEIPEGKIGLCGIRGVNNNKLWLYVYGKVIAGHVDPIEKKPVIHYMPGSSIYSIATTGCNWLCKYCQNYDISQRRKIEGTEMTPSQVIEKAQFYGAQGIAYTYNEPSIFMEFARDCGIEAHKKGIFNIFVSNGYDTPESVNMMSKFLDCITVDFKGSGNQEFVRRYIGIPNSEPIFSTLKEIKSKTKIHIEITDLIVPQVGDNLDSAKQLCRFVYDELGPDTPIHFLRFHPDYKMMEFDSTPVLTLEKHCEIAKQVGLKYVYIGNVPGHKLENTYCPECGNLAIQRYGFNIEGWNLDERNCCNQCGYHLPIVGSLQKKTKRWFQFMK</sequence>
<dbReference type="InterPro" id="IPR013785">
    <property type="entry name" value="Aldolase_TIM"/>
</dbReference>
<accession>D4N789</accession>
<organism evidence="8">
    <name type="scientific">uncultured crenarchaeote 76h13</name>
    <dbReference type="NCBI Taxonomy" id="684059"/>
    <lineage>
        <taxon>Archaea</taxon>
        <taxon>Thermoproteota</taxon>
        <taxon>environmental samples</taxon>
    </lineage>
</organism>
<protein>
    <submittedName>
        <fullName evidence="8">Radical SAM domain-containing protein</fullName>
    </submittedName>
</protein>
<evidence type="ECO:0000256" key="2">
    <source>
        <dbReference type="ARBA" id="ARBA00022691"/>
    </source>
</evidence>
<gene>
    <name evidence="8" type="ORF">76h13orf41</name>
</gene>